<evidence type="ECO:0000256" key="1">
    <source>
        <dbReference type="SAM" id="MobiDB-lite"/>
    </source>
</evidence>
<accession>A0ABW8ZFF9</accession>
<protein>
    <submittedName>
        <fullName evidence="2">Uncharacterized protein</fullName>
    </submittedName>
</protein>
<feature type="region of interest" description="Disordered" evidence="1">
    <location>
        <begin position="46"/>
        <end position="99"/>
    </location>
</feature>
<evidence type="ECO:0000313" key="2">
    <source>
        <dbReference type="EMBL" id="MFL9881103.1"/>
    </source>
</evidence>
<name>A0ABW8ZFF9_9BURK</name>
<proteinExistence type="predicted"/>
<evidence type="ECO:0000313" key="3">
    <source>
        <dbReference type="Proteomes" id="UP001629214"/>
    </source>
</evidence>
<sequence>MDSETGAAGFACLIFGYLIDEGGSLLRPLFVLCGAFEPPVQVVSSFPSLDDQAGGSPAATHFSWRSKESKRLPGRPRLGRPKKEKNQLSSKQASKNKKA</sequence>
<comment type="caution">
    <text evidence="2">The sequence shown here is derived from an EMBL/GenBank/DDBJ whole genome shotgun (WGS) entry which is preliminary data.</text>
</comment>
<dbReference type="Proteomes" id="UP001629214">
    <property type="component" value="Unassembled WGS sequence"/>
</dbReference>
<reference evidence="2 3" key="1">
    <citation type="journal article" date="2024" name="Chem. Sci.">
        <title>Discovery of megapolipeptins by genome mining of a Burkholderiales bacteria collection.</title>
        <authorList>
            <person name="Paulo B.S."/>
            <person name="Recchia M.J.J."/>
            <person name="Lee S."/>
            <person name="Fergusson C.H."/>
            <person name="Romanowski S.B."/>
            <person name="Hernandez A."/>
            <person name="Krull N."/>
            <person name="Liu D.Y."/>
            <person name="Cavanagh H."/>
            <person name="Bos A."/>
            <person name="Gray C.A."/>
            <person name="Murphy B.T."/>
            <person name="Linington R.G."/>
            <person name="Eustaquio A.S."/>
        </authorList>
    </citation>
    <scope>NUCLEOTIDE SEQUENCE [LARGE SCALE GENOMIC DNA]</scope>
    <source>
        <strain evidence="2 3">RL21-008-BIB-B</strain>
    </source>
</reference>
<keyword evidence="3" id="KW-1185">Reference proteome</keyword>
<dbReference type="EMBL" id="JAQQFR010000018">
    <property type="protein sequence ID" value="MFL9881103.1"/>
    <property type="molecule type" value="Genomic_DNA"/>
</dbReference>
<gene>
    <name evidence="2" type="ORF">PQR63_22075</name>
</gene>
<feature type="compositionally biased region" description="Basic residues" evidence="1">
    <location>
        <begin position="72"/>
        <end position="83"/>
    </location>
</feature>
<dbReference type="RefSeq" id="WP_408170199.1">
    <property type="nucleotide sequence ID" value="NZ_JAQQFR010000018.1"/>
</dbReference>
<organism evidence="2 3">
    <name type="scientific">Herbaspirillum rhizosphaerae</name>
    <dbReference type="NCBI Taxonomy" id="346179"/>
    <lineage>
        <taxon>Bacteria</taxon>
        <taxon>Pseudomonadati</taxon>
        <taxon>Pseudomonadota</taxon>
        <taxon>Betaproteobacteria</taxon>
        <taxon>Burkholderiales</taxon>
        <taxon>Oxalobacteraceae</taxon>
        <taxon>Herbaspirillum</taxon>
    </lineage>
</organism>